<comment type="caution">
    <text evidence="1">The sequence shown here is derived from an EMBL/GenBank/DDBJ whole genome shotgun (WGS) entry which is preliminary data.</text>
</comment>
<dbReference type="EMBL" id="QKNX01000005">
    <property type="protein sequence ID" value="TKR25024.1"/>
    <property type="molecule type" value="Genomic_DNA"/>
</dbReference>
<organism evidence="1 2">
    <name type="scientific">Natronomonas salsuginis</name>
    <dbReference type="NCBI Taxonomy" id="2217661"/>
    <lineage>
        <taxon>Archaea</taxon>
        <taxon>Methanobacteriati</taxon>
        <taxon>Methanobacteriota</taxon>
        <taxon>Stenosarchaea group</taxon>
        <taxon>Halobacteria</taxon>
        <taxon>Halobacteriales</taxon>
        <taxon>Natronomonadaceae</taxon>
        <taxon>Natronomonas</taxon>
    </lineage>
</organism>
<dbReference type="Proteomes" id="UP000308037">
    <property type="component" value="Unassembled WGS sequence"/>
</dbReference>
<sequence>MENEYARTHFDGIEVQFSDTPTAHEIDFTVVVHARELAASKRRTSTTEWRPFFVSNWIVSQPTYTAIDSDKRDN</sequence>
<evidence type="ECO:0000313" key="1">
    <source>
        <dbReference type="EMBL" id="TKR25024.1"/>
    </source>
</evidence>
<protein>
    <submittedName>
        <fullName evidence="1">Amino acid synthesis family protein</fullName>
    </submittedName>
</protein>
<reference evidence="1 2" key="1">
    <citation type="submission" date="2019-04" db="EMBL/GenBank/DDBJ databases">
        <title>Natronomonas sp. F20-122 a newhaloarchaeon isolated from a saline saltern of Isla Bacuta, Huelva, Spain.</title>
        <authorList>
            <person name="Duran-Viseras A."/>
            <person name="Sanchez-Porro C."/>
            <person name="Ventosa A."/>
        </authorList>
    </citation>
    <scope>NUCLEOTIDE SEQUENCE [LARGE SCALE GENOMIC DNA]</scope>
    <source>
        <strain evidence="1 2">F20-122</strain>
    </source>
</reference>
<keyword evidence="2" id="KW-1185">Reference proteome</keyword>
<accession>A0A4U5J8J5</accession>
<proteinExistence type="predicted"/>
<dbReference type="AlphaFoldDB" id="A0A4U5J8J5"/>
<gene>
    <name evidence="1" type="ORF">DM868_11645</name>
</gene>
<name>A0A4U5J8J5_9EURY</name>
<dbReference type="RefSeq" id="WP_137277058.1">
    <property type="nucleotide sequence ID" value="NZ_QKNX01000005.1"/>
</dbReference>
<evidence type="ECO:0000313" key="2">
    <source>
        <dbReference type="Proteomes" id="UP000308037"/>
    </source>
</evidence>